<sequence length="210" mass="22639">MTVKDPYMLHDLCLLYLVSTTISLICSFHLPPSTFHQGRPVIQAASFGHAEMCRVLIFRNSTVLLEEALNEALVAACRKHYLEVAEILIQGGAKANALKSSAFATAMSANAIDVVKLLIRAGADVAAALDGEAVRQLLMDRCFAALETMEFTCASLGIGITPSSWGLEGLPSFCSPLVSEERLRLLEMRASLAKLSFDGPTVTPNHRTSS</sequence>
<keyword evidence="1" id="KW-0812">Transmembrane</keyword>
<evidence type="ECO:0000313" key="2">
    <source>
        <dbReference type="EMBL" id="GAX81549.1"/>
    </source>
</evidence>
<keyword evidence="1" id="KW-0472">Membrane</keyword>
<evidence type="ECO:0000313" key="3">
    <source>
        <dbReference type="Proteomes" id="UP000232323"/>
    </source>
</evidence>
<proteinExistence type="predicted"/>
<reference evidence="2 3" key="1">
    <citation type="submission" date="2017-08" db="EMBL/GenBank/DDBJ databases">
        <title>Acidophilic green algal genome provides insights into adaptation to an acidic environment.</title>
        <authorList>
            <person name="Hirooka S."/>
            <person name="Hirose Y."/>
            <person name="Kanesaki Y."/>
            <person name="Higuchi S."/>
            <person name="Fujiwara T."/>
            <person name="Onuma R."/>
            <person name="Era A."/>
            <person name="Ohbayashi R."/>
            <person name="Uzuka A."/>
            <person name="Nozaki H."/>
            <person name="Yoshikawa H."/>
            <person name="Miyagishima S.Y."/>
        </authorList>
    </citation>
    <scope>NUCLEOTIDE SEQUENCE [LARGE SCALE GENOMIC DNA]</scope>
    <source>
        <strain evidence="2 3">NIES-2499</strain>
    </source>
</reference>
<evidence type="ECO:0000256" key="1">
    <source>
        <dbReference type="SAM" id="Phobius"/>
    </source>
</evidence>
<gene>
    <name evidence="2" type="ORF">CEUSTIGMA_g8977.t1</name>
</gene>
<keyword evidence="1" id="KW-1133">Transmembrane helix</keyword>
<keyword evidence="3" id="KW-1185">Reference proteome</keyword>
<comment type="caution">
    <text evidence="2">The sequence shown here is derived from an EMBL/GenBank/DDBJ whole genome shotgun (WGS) entry which is preliminary data.</text>
</comment>
<name>A0A250XF59_9CHLO</name>
<dbReference type="Gene3D" id="1.25.40.20">
    <property type="entry name" value="Ankyrin repeat-containing domain"/>
    <property type="match status" value="1"/>
</dbReference>
<protein>
    <submittedName>
        <fullName evidence="2">Uncharacterized protein</fullName>
    </submittedName>
</protein>
<dbReference type="SMART" id="SM00248">
    <property type="entry name" value="ANK"/>
    <property type="match status" value="3"/>
</dbReference>
<accession>A0A250XF59</accession>
<dbReference type="InterPro" id="IPR036770">
    <property type="entry name" value="Ankyrin_rpt-contain_sf"/>
</dbReference>
<dbReference type="AlphaFoldDB" id="A0A250XF59"/>
<dbReference type="Proteomes" id="UP000232323">
    <property type="component" value="Unassembled WGS sequence"/>
</dbReference>
<dbReference type="Pfam" id="PF12796">
    <property type="entry name" value="Ank_2"/>
    <property type="match status" value="1"/>
</dbReference>
<feature type="transmembrane region" description="Helical" evidence="1">
    <location>
        <begin position="12"/>
        <end position="30"/>
    </location>
</feature>
<dbReference type="SUPFAM" id="SSF48403">
    <property type="entry name" value="Ankyrin repeat"/>
    <property type="match status" value="1"/>
</dbReference>
<dbReference type="InterPro" id="IPR002110">
    <property type="entry name" value="Ankyrin_rpt"/>
</dbReference>
<dbReference type="EMBL" id="BEGY01000066">
    <property type="protein sequence ID" value="GAX81549.1"/>
    <property type="molecule type" value="Genomic_DNA"/>
</dbReference>
<organism evidence="2 3">
    <name type="scientific">Chlamydomonas eustigma</name>
    <dbReference type="NCBI Taxonomy" id="1157962"/>
    <lineage>
        <taxon>Eukaryota</taxon>
        <taxon>Viridiplantae</taxon>
        <taxon>Chlorophyta</taxon>
        <taxon>core chlorophytes</taxon>
        <taxon>Chlorophyceae</taxon>
        <taxon>CS clade</taxon>
        <taxon>Chlamydomonadales</taxon>
        <taxon>Chlamydomonadaceae</taxon>
        <taxon>Chlamydomonas</taxon>
    </lineage>
</organism>